<evidence type="ECO:0000313" key="1">
    <source>
        <dbReference type="EMBL" id="OLF87838.1"/>
    </source>
</evidence>
<proteinExistence type="predicted"/>
<name>A0A7Z0WU92_9BACI</name>
<dbReference type="EMBL" id="LKPO01000026">
    <property type="protein sequence ID" value="OLF87838.1"/>
    <property type="molecule type" value="Genomic_DNA"/>
</dbReference>
<protein>
    <submittedName>
        <fullName evidence="1">Uncharacterized protein</fullName>
    </submittedName>
</protein>
<gene>
    <name evidence="1" type="ORF">B4121_4290</name>
</gene>
<evidence type="ECO:0000313" key="2">
    <source>
        <dbReference type="Proteomes" id="UP000185604"/>
    </source>
</evidence>
<dbReference type="Proteomes" id="UP000185604">
    <property type="component" value="Unassembled WGS sequence"/>
</dbReference>
<dbReference type="AlphaFoldDB" id="A0A7Z0WU92"/>
<sequence>MVSVPFIPRLLLGPATAAVDCKVASKTTKSQNSKLFQDFVRQSEKTMPGMVF</sequence>
<reference evidence="1 2" key="1">
    <citation type="journal article" date="2016" name="Front. Microbiol.">
        <title>High-Level Heat Resistance of Spores of Bacillus amyloliquefaciens and Bacillus licheniformis Results from the Presence of a spoVA Operon in a Tn1546 Transposon.</title>
        <authorList>
            <person name="Berendsen E.M."/>
            <person name="Koning R.A."/>
            <person name="Boekhorst J."/>
            <person name="de Jong A."/>
            <person name="Kuipers O.P."/>
            <person name="Wells-Bennik M.H."/>
        </authorList>
    </citation>
    <scope>NUCLEOTIDE SEQUENCE [LARGE SCALE GENOMIC DNA]</scope>
    <source>
        <strain evidence="1 2">B4121</strain>
    </source>
</reference>
<comment type="caution">
    <text evidence="1">The sequence shown here is derived from an EMBL/GenBank/DDBJ whole genome shotgun (WGS) entry which is preliminary data.</text>
</comment>
<accession>A0A7Z0WU92</accession>
<organism evidence="1 2">
    <name type="scientific">Bacillus paralicheniformis</name>
    <dbReference type="NCBI Taxonomy" id="1648923"/>
    <lineage>
        <taxon>Bacteria</taxon>
        <taxon>Bacillati</taxon>
        <taxon>Bacillota</taxon>
        <taxon>Bacilli</taxon>
        <taxon>Bacillales</taxon>
        <taxon>Bacillaceae</taxon>
        <taxon>Bacillus</taxon>
    </lineage>
</organism>